<sequence>MPQLSSKASLKLKRILHKAFFEPRGTVMVDNNTIGGLKPLLVCTTRIAVGMGGIFLKVEMPSLRSLTLFSAATLVVVAQIATGAAIPGAEIERTLSEIREAPQLSSPFASSSGQGAASSAGHGEPGWESMVRPLDLIQPYAPKHGVEATAWSRLDSDMYLLQVDWNHIAKYPYHELSFPQRKLSLQEVKAEFFKQSETRMQDAPQTVTTFQPGSDPQEFATFMDSVSRRDTTFGLWPMQVGDRRFQLAQLNVRNGLFNSMHGYNADRHHIILGVWQEIGAPGSGIYQYLGAFRGAHSRPFVAYRTRVLSRSVKPIDRVRMLGSSSVYIKLYQ</sequence>
<protein>
    <submittedName>
        <fullName evidence="2">Uncharacterized protein</fullName>
    </submittedName>
</protein>
<feature type="compositionally biased region" description="Low complexity" evidence="1">
    <location>
        <begin position="105"/>
        <end position="122"/>
    </location>
</feature>
<keyword evidence="3" id="KW-1185">Reference proteome</keyword>
<gene>
    <name evidence="2" type="ORF">PAN0_004d2294</name>
</gene>
<dbReference type="AlphaFoldDB" id="A0A081CBN9"/>
<organism evidence="2">
    <name type="scientific">Pseudozyma antarctica</name>
    <name type="common">Yeast</name>
    <name type="synonym">Candida antarctica</name>
    <dbReference type="NCBI Taxonomy" id="84753"/>
    <lineage>
        <taxon>Eukaryota</taxon>
        <taxon>Fungi</taxon>
        <taxon>Dikarya</taxon>
        <taxon>Basidiomycota</taxon>
        <taxon>Ustilaginomycotina</taxon>
        <taxon>Ustilaginomycetes</taxon>
        <taxon>Ustilaginales</taxon>
        <taxon>Ustilaginaceae</taxon>
        <taxon>Moesziomyces</taxon>
    </lineage>
</organism>
<evidence type="ECO:0000313" key="3">
    <source>
        <dbReference type="Proteomes" id="UP000053758"/>
    </source>
</evidence>
<name>A0A081CBN9_PSEA2</name>
<dbReference type="RefSeq" id="XP_014657725.1">
    <property type="nucleotide sequence ID" value="XM_014802239.1"/>
</dbReference>
<evidence type="ECO:0000256" key="1">
    <source>
        <dbReference type="SAM" id="MobiDB-lite"/>
    </source>
</evidence>
<proteinExistence type="predicted"/>
<dbReference type="Proteomes" id="UP000053758">
    <property type="component" value="Unassembled WGS sequence"/>
</dbReference>
<accession>A0A081CBN9</accession>
<reference evidence="2" key="1">
    <citation type="submission" date="2014-07" db="EMBL/GenBank/DDBJ databases">
        <title>Draft genome sequence of the yeast Pseudozyma antarctica JCM 10317 known as a producer of lipase B which used in a wide range of industrial applications.</title>
        <authorList>
            <person name="Morita T."/>
            <person name="Saika A."/>
            <person name="Koike H."/>
        </authorList>
    </citation>
    <scope>NUCLEOTIDE SEQUENCE</scope>
    <source>
        <strain evidence="2">JCM 10317</strain>
    </source>
</reference>
<dbReference type="HOGENOM" id="CLU_836771_0_0_1"/>
<evidence type="ECO:0000313" key="2">
    <source>
        <dbReference type="EMBL" id="GAK64085.1"/>
    </source>
</evidence>
<dbReference type="GeneID" id="26303220"/>
<feature type="region of interest" description="Disordered" evidence="1">
    <location>
        <begin position="105"/>
        <end position="125"/>
    </location>
</feature>
<dbReference type="EMBL" id="DF830071">
    <property type="protein sequence ID" value="GAK64085.1"/>
    <property type="molecule type" value="Genomic_DNA"/>
</dbReference>